<proteinExistence type="inferred from homology"/>
<comment type="function">
    <text evidence="1">NodD regulates the expression of the nodABCFE genes which encode other nodulation proteins. NodD is also a negative regulator of its own expression. Binds flavonoids as inducers.</text>
</comment>
<sequence length="332" mass="36771">MDRLTQMELFVQTVELCSITRAAEKLGLSDSVASRSLSSLEERLGARLLERTTRRLWPTEAGRAYHQRCMQLLSDLAEADATVGQYSARPSGVLSLTSSPSFAMMHIAPALPEFQRSYPELSIHILAANHYADVIEPGVDIAVRTRPFERDSSITVRKLTQARYVPAASPEYLAERGAPSTPKELEHHPTLIYGFSREIQPLVFSRGDTTETVRLKPALMSSEGRTLCAAALAGGGILVQPMYTIYDDLRAGRLVPVLQDWELPALTINLAYHSRKHQPAKIRVFIDYLLGHFAQNDYERKWTEWPPATAAGSPTSTASSRRKPVSRGASPA</sequence>
<gene>
    <name evidence="8" type="ORF">IC761_30060</name>
</gene>
<organism evidence="8 9">
    <name type="scientific">Bradyrhizobium commune</name>
    <dbReference type="NCBI Taxonomy" id="83627"/>
    <lineage>
        <taxon>Bacteria</taxon>
        <taxon>Pseudomonadati</taxon>
        <taxon>Pseudomonadota</taxon>
        <taxon>Alphaproteobacteria</taxon>
        <taxon>Hyphomicrobiales</taxon>
        <taxon>Nitrobacteraceae</taxon>
        <taxon>Bradyrhizobium</taxon>
    </lineage>
</organism>
<dbReference type="PROSITE" id="PS50931">
    <property type="entry name" value="HTH_LYSR"/>
    <property type="match status" value="1"/>
</dbReference>
<dbReference type="CDD" id="cd08422">
    <property type="entry name" value="PBP2_CrgA_like"/>
    <property type="match status" value="1"/>
</dbReference>
<feature type="compositionally biased region" description="Low complexity" evidence="6">
    <location>
        <begin position="306"/>
        <end position="319"/>
    </location>
</feature>
<dbReference type="SUPFAM" id="SSF53850">
    <property type="entry name" value="Periplasmic binding protein-like II"/>
    <property type="match status" value="1"/>
</dbReference>
<dbReference type="InterPro" id="IPR000847">
    <property type="entry name" value="LysR_HTH_N"/>
</dbReference>
<feature type="domain" description="HTH lysR-type" evidence="7">
    <location>
        <begin position="1"/>
        <end position="59"/>
    </location>
</feature>
<keyword evidence="9" id="KW-1185">Reference proteome</keyword>
<evidence type="ECO:0000313" key="9">
    <source>
        <dbReference type="Proteomes" id="UP000594621"/>
    </source>
</evidence>
<keyword evidence="3" id="KW-0805">Transcription regulation</keyword>
<evidence type="ECO:0000256" key="5">
    <source>
        <dbReference type="ARBA" id="ARBA00023163"/>
    </source>
</evidence>
<keyword evidence="5" id="KW-0804">Transcription</keyword>
<dbReference type="InterPro" id="IPR058163">
    <property type="entry name" value="LysR-type_TF_proteobact-type"/>
</dbReference>
<dbReference type="FunFam" id="1.10.10.10:FF:000001">
    <property type="entry name" value="LysR family transcriptional regulator"/>
    <property type="match status" value="1"/>
</dbReference>
<dbReference type="SUPFAM" id="SSF46785">
    <property type="entry name" value="Winged helix' DNA-binding domain"/>
    <property type="match status" value="1"/>
</dbReference>
<comment type="similarity">
    <text evidence="2">Belongs to the LysR transcriptional regulatory family.</text>
</comment>
<accession>A0A7S9D3U4</accession>
<evidence type="ECO:0000256" key="6">
    <source>
        <dbReference type="SAM" id="MobiDB-lite"/>
    </source>
</evidence>
<keyword evidence="4" id="KW-0238">DNA-binding</keyword>
<dbReference type="RefSeq" id="WP_195800275.1">
    <property type="nucleotide sequence ID" value="NZ_CP061379.1"/>
</dbReference>
<dbReference type="Proteomes" id="UP000594621">
    <property type="component" value="Chromosome"/>
</dbReference>
<evidence type="ECO:0000313" key="8">
    <source>
        <dbReference type="EMBL" id="QPF90692.1"/>
    </source>
</evidence>
<protein>
    <submittedName>
        <fullName evidence="8">LysR family transcriptional regulator</fullName>
    </submittedName>
</protein>
<evidence type="ECO:0000256" key="3">
    <source>
        <dbReference type="ARBA" id="ARBA00023015"/>
    </source>
</evidence>
<evidence type="ECO:0000256" key="1">
    <source>
        <dbReference type="ARBA" id="ARBA00003502"/>
    </source>
</evidence>
<dbReference type="PANTHER" id="PTHR30537">
    <property type="entry name" value="HTH-TYPE TRANSCRIPTIONAL REGULATOR"/>
    <property type="match status" value="1"/>
</dbReference>
<dbReference type="InterPro" id="IPR036388">
    <property type="entry name" value="WH-like_DNA-bd_sf"/>
</dbReference>
<reference evidence="8 9" key="1">
    <citation type="submission" date="2020-09" db="EMBL/GenBank/DDBJ databases">
        <title>Complete genomes of bradyrhizobia occurring on native shrubby legumes in Australia.</title>
        <authorList>
            <person name="Lafay B."/>
        </authorList>
    </citation>
    <scope>NUCLEOTIDE SEQUENCE [LARGE SCALE GENOMIC DNA]</scope>
    <source>
        <strain evidence="8 9">BDV5040</strain>
    </source>
</reference>
<dbReference type="InterPro" id="IPR005119">
    <property type="entry name" value="LysR_subst-bd"/>
</dbReference>
<dbReference type="InterPro" id="IPR036390">
    <property type="entry name" value="WH_DNA-bd_sf"/>
</dbReference>
<dbReference type="GO" id="GO:0043565">
    <property type="term" value="F:sequence-specific DNA binding"/>
    <property type="evidence" value="ECO:0007669"/>
    <property type="project" value="TreeGrafter"/>
</dbReference>
<dbReference type="Gene3D" id="3.40.190.290">
    <property type="match status" value="1"/>
</dbReference>
<dbReference type="Pfam" id="PF03466">
    <property type="entry name" value="LysR_substrate"/>
    <property type="match status" value="1"/>
</dbReference>
<dbReference type="Gene3D" id="1.10.10.10">
    <property type="entry name" value="Winged helix-like DNA-binding domain superfamily/Winged helix DNA-binding domain"/>
    <property type="match status" value="1"/>
</dbReference>
<evidence type="ECO:0000256" key="4">
    <source>
        <dbReference type="ARBA" id="ARBA00023125"/>
    </source>
</evidence>
<dbReference type="Pfam" id="PF00126">
    <property type="entry name" value="HTH_1"/>
    <property type="match status" value="1"/>
</dbReference>
<dbReference type="AlphaFoldDB" id="A0A7S9D3U4"/>
<dbReference type="KEGG" id="bcou:IC761_30060"/>
<name>A0A7S9D3U4_9BRAD</name>
<dbReference type="GO" id="GO:0006351">
    <property type="term" value="P:DNA-templated transcription"/>
    <property type="evidence" value="ECO:0007669"/>
    <property type="project" value="TreeGrafter"/>
</dbReference>
<dbReference type="GO" id="GO:0003700">
    <property type="term" value="F:DNA-binding transcription factor activity"/>
    <property type="evidence" value="ECO:0007669"/>
    <property type="project" value="InterPro"/>
</dbReference>
<dbReference type="PANTHER" id="PTHR30537:SF35">
    <property type="entry name" value="TRANSCRIPTIONAL REGULATORY PROTEIN"/>
    <property type="match status" value="1"/>
</dbReference>
<feature type="region of interest" description="Disordered" evidence="6">
    <location>
        <begin position="305"/>
        <end position="332"/>
    </location>
</feature>
<evidence type="ECO:0000256" key="2">
    <source>
        <dbReference type="ARBA" id="ARBA00009437"/>
    </source>
</evidence>
<evidence type="ECO:0000259" key="7">
    <source>
        <dbReference type="PROSITE" id="PS50931"/>
    </source>
</evidence>
<dbReference type="EMBL" id="CP061379">
    <property type="protein sequence ID" value="QPF90692.1"/>
    <property type="molecule type" value="Genomic_DNA"/>
</dbReference>